<dbReference type="Pfam" id="PF00498">
    <property type="entry name" value="FHA"/>
    <property type="match status" value="1"/>
</dbReference>
<sequence length="243" mass="26785">MFEYVFRCKECQHTKKGQSPVKLLPGSPAKLNCVQQRPEKCIFVVTQEAGMPPAPPTNEFMPPLSPPTGFQHVTKSAGGSNPLFAQPSADDNKAQNDIFQQTGTVGFLVVHDENAAAQTHPLRIGPNVVGRKSSLPTADILIETNDVMMSRRHAVIEVTRDKFGQFQYLIAEAGSRNGTFVMGAKDPMRKIKLEPEDLIYLEDNDTIQMGRTKVVLQTTKAASNARDAARNVQGTDYSQTIIW</sequence>
<dbReference type="Proteomes" id="UP000253141">
    <property type="component" value="Unassembled WGS sequence"/>
</dbReference>
<dbReference type="InterPro" id="IPR008984">
    <property type="entry name" value="SMAD_FHA_dom_sf"/>
</dbReference>
<organism evidence="2 3">
    <name type="scientific">Runella aurantiaca</name>
    <dbReference type="NCBI Taxonomy" id="2282308"/>
    <lineage>
        <taxon>Bacteria</taxon>
        <taxon>Pseudomonadati</taxon>
        <taxon>Bacteroidota</taxon>
        <taxon>Cytophagia</taxon>
        <taxon>Cytophagales</taxon>
        <taxon>Spirosomataceae</taxon>
        <taxon>Runella</taxon>
    </lineage>
</organism>
<dbReference type="CDD" id="cd00060">
    <property type="entry name" value="FHA"/>
    <property type="match status" value="1"/>
</dbReference>
<dbReference type="EMBL" id="QPIW01000005">
    <property type="protein sequence ID" value="RDB06320.1"/>
    <property type="molecule type" value="Genomic_DNA"/>
</dbReference>
<evidence type="ECO:0000313" key="3">
    <source>
        <dbReference type="Proteomes" id="UP000253141"/>
    </source>
</evidence>
<keyword evidence="3" id="KW-1185">Reference proteome</keyword>
<dbReference type="AlphaFoldDB" id="A0A369IBR7"/>
<accession>A0A369IBR7</accession>
<dbReference type="SUPFAM" id="SSF49879">
    <property type="entry name" value="SMAD/FHA domain"/>
    <property type="match status" value="1"/>
</dbReference>
<evidence type="ECO:0000259" key="1">
    <source>
        <dbReference type="PROSITE" id="PS50006"/>
    </source>
</evidence>
<dbReference type="InterPro" id="IPR000253">
    <property type="entry name" value="FHA_dom"/>
</dbReference>
<evidence type="ECO:0000313" key="2">
    <source>
        <dbReference type="EMBL" id="RDB06320.1"/>
    </source>
</evidence>
<reference evidence="2 3" key="1">
    <citation type="submission" date="2018-07" db="EMBL/GenBank/DDBJ databases">
        <title>Genome analysis of Runella aurantiaca.</title>
        <authorList>
            <person name="Yang X."/>
        </authorList>
    </citation>
    <scope>NUCLEOTIDE SEQUENCE [LARGE SCALE GENOMIC DNA]</scope>
    <source>
        <strain evidence="2 3">YX9</strain>
    </source>
</reference>
<name>A0A369IBR7_9BACT</name>
<dbReference type="PROSITE" id="PS50006">
    <property type="entry name" value="FHA_DOMAIN"/>
    <property type="match status" value="1"/>
</dbReference>
<proteinExistence type="predicted"/>
<feature type="domain" description="FHA" evidence="1">
    <location>
        <begin position="127"/>
        <end position="186"/>
    </location>
</feature>
<dbReference type="Gene3D" id="2.60.200.20">
    <property type="match status" value="1"/>
</dbReference>
<protein>
    <submittedName>
        <fullName evidence="2">FHA domain-containing protein</fullName>
    </submittedName>
</protein>
<gene>
    <name evidence="2" type="ORF">DVG78_08635</name>
</gene>
<comment type="caution">
    <text evidence="2">The sequence shown here is derived from an EMBL/GenBank/DDBJ whole genome shotgun (WGS) entry which is preliminary data.</text>
</comment>